<dbReference type="Pfam" id="PF00440">
    <property type="entry name" value="TetR_N"/>
    <property type="match status" value="1"/>
</dbReference>
<evidence type="ECO:0000256" key="3">
    <source>
        <dbReference type="ARBA" id="ARBA00023163"/>
    </source>
</evidence>
<feature type="DNA-binding region" description="H-T-H motif" evidence="4">
    <location>
        <begin position="86"/>
        <end position="105"/>
    </location>
</feature>
<dbReference type="Proteomes" id="UP001431656">
    <property type="component" value="Chromosome"/>
</dbReference>
<dbReference type="InterPro" id="IPR050109">
    <property type="entry name" value="HTH-type_TetR-like_transc_reg"/>
</dbReference>
<organism evidence="6 7">
    <name type="scientific">Brooklawnia propionicigenes</name>
    <dbReference type="NCBI Taxonomy" id="3041175"/>
    <lineage>
        <taxon>Bacteria</taxon>
        <taxon>Bacillati</taxon>
        <taxon>Actinomycetota</taxon>
        <taxon>Actinomycetes</taxon>
        <taxon>Propionibacteriales</taxon>
        <taxon>Propionibacteriaceae</taxon>
        <taxon>Brooklawnia</taxon>
    </lineage>
</organism>
<dbReference type="PROSITE" id="PS50977">
    <property type="entry name" value="HTH_TETR_2"/>
    <property type="match status" value="1"/>
</dbReference>
<dbReference type="InterPro" id="IPR009057">
    <property type="entry name" value="Homeodomain-like_sf"/>
</dbReference>
<dbReference type="Gene3D" id="1.10.10.60">
    <property type="entry name" value="Homeodomain-like"/>
    <property type="match status" value="1"/>
</dbReference>
<dbReference type="SUPFAM" id="SSF48498">
    <property type="entry name" value="Tetracyclin repressor-like, C-terminal domain"/>
    <property type="match status" value="1"/>
</dbReference>
<dbReference type="GO" id="GO:0045892">
    <property type="term" value="P:negative regulation of DNA-templated transcription"/>
    <property type="evidence" value="ECO:0007669"/>
    <property type="project" value="InterPro"/>
</dbReference>
<dbReference type="EMBL" id="AP028056">
    <property type="protein sequence ID" value="BEH03250.1"/>
    <property type="molecule type" value="Genomic_DNA"/>
</dbReference>
<keyword evidence="2 4" id="KW-0238">DNA-binding</keyword>
<evidence type="ECO:0000256" key="4">
    <source>
        <dbReference type="PROSITE-ProRule" id="PRU00335"/>
    </source>
</evidence>
<dbReference type="Pfam" id="PF02909">
    <property type="entry name" value="TetR_C_1"/>
    <property type="match status" value="1"/>
</dbReference>
<dbReference type="PANTHER" id="PTHR30055:SF151">
    <property type="entry name" value="TRANSCRIPTIONAL REGULATORY PROTEIN"/>
    <property type="match status" value="1"/>
</dbReference>
<keyword evidence="1" id="KW-0805">Transcription regulation</keyword>
<dbReference type="GO" id="GO:0000976">
    <property type="term" value="F:transcription cis-regulatory region binding"/>
    <property type="evidence" value="ECO:0007669"/>
    <property type="project" value="TreeGrafter"/>
</dbReference>
<protein>
    <submittedName>
        <fullName evidence="6">TetR/AcrR family transcriptional regulator</fullName>
    </submittedName>
</protein>
<dbReference type="InterPro" id="IPR001647">
    <property type="entry name" value="HTH_TetR"/>
</dbReference>
<evidence type="ECO:0000313" key="7">
    <source>
        <dbReference type="Proteomes" id="UP001431656"/>
    </source>
</evidence>
<dbReference type="InterPro" id="IPR004111">
    <property type="entry name" value="Repressor_TetR_C"/>
</dbReference>
<dbReference type="Gene3D" id="1.10.357.10">
    <property type="entry name" value="Tetracycline Repressor, domain 2"/>
    <property type="match status" value="1"/>
</dbReference>
<evidence type="ECO:0000259" key="5">
    <source>
        <dbReference type="PROSITE" id="PS50977"/>
    </source>
</evidence>
<dbReference type="GO" id="GO:0003700">
    <property type="term" value="F:DNA-binding transcription factor activity"/>
    <property type="evidence" value="ECO:0007669"/>
    <property type="project" value="TreeGrafter"/>
</dbReference>
<feature type="domain" description="HTH tetR-type" evidence="5">
    <location>
        <begin position="63"/>
        <end position="123"/>
    </location>
</feature>
<name>A0AAN0K7S2_9ACTN</name>
<keyword evidence="7" id="KW-1185">Reference proteome</keyword>
<keyword evidence="3" id="KW-0804">Transcription</keyword>
<accession>A0AAN0K7S2</accession>
<dbReference type="KEGG" id="broo:brsh051_25310"/>
<evidence type="ECO:0000256" key="2">
    <source>
        <dbReference type="ARBA" id="ARBA00023125"/>
    </source>
</evidence>
<evidence type="ECO:0000256" key="1">
    <source>
        <dbReference type="ARBA" id="ARBA00023015"/>
    </source>
</evidence>
<evidence type="ECO:0000313" key="6">
    <source>
        <dbReference type="EMBL" id="BEH03250.1"/>
    </source>
</evidence>
<dbReference type="SUPFAM" id="SSF46689">
    <property type="entry name" value="Homeodomain-like"/>
    <property type="match status" value="1"/>
</dbReference>
<proteinExistence type="predicted"/>
<gene>
    <name evidence="6" type="ORF">brsh051_25310</name>
</gene>
<dbReference type="AlphaFoldDB" id="A0AAN0K7S2"/>
<dbReference type="PANTHER" id="PTHR30055">
    <property type="entry name" value="HTH-TYPE TRANSCRIPTIONAL REGULATOR RUTR"/>
    <property type="match status" value="1"/>
</dbReference>
<reference evidence="6" key="1">
    <citation type="journal article" date="2024" name="Int. J. Syst. Evol. Microbiol.">
        <title>Brooklawnia propionicigenes sp. nov., a facultatively anaerobic, propionate-producing bacterium isolated from a methanogenic reactor treating waste from cattle farms.</title>
        <authorList>
            <person name="Akita Y."/>
            <person name="Ueki A."/>
            <person name="Tonouchi A."/>
            <person name="Sugawara Y."/>
            <person name="Honma S."/>
            <person name="Kaku N."/>
            <person name="Ueki K."/>
        </authorList>
    </citation>
    <scope>NUCLEOTIDE SEQUENCE</scope>
    <source>
        <strain evidence="6">SH051</strain>
    </source>
</reference>
<dbReference type="InterPro" id="IPR036271">
    <property type="entry name" value="Tet_transcr_reg_TetR-rel_C_sf"/>
</dbReference>
<sequence>MGSAASRPDRKPAEPTEHHQVLQAGHLLIDGGVLANKPDSPAPDLVRSIYLLWGHHPSPGRSGLSVSAIVKAGIEIADADGLDATSMRKVAERLGVGTMSLYTHVPGKDDLTALMVDAVYAELYNNDVEAAARVGDWRDAVRFIAERNWDLYARHPWLLDLRSSRLTVGPNISRKYETELRPLDGIGLSDVEMDAALTLILSLVDATARARRSSASTRDDSGMSDAEWWGIVAPVLEQVMTDDSLTVSARVGSAVGAAFDAAQNPAHALAFGLDTILDGIQARIQGRLS</sequence>